<dbReference type="InterPro" id="IPR029063">
    <property type="entry name" value="SAM-dependent_MTases_sf"/>
</dbReference>
<dbReference type="InterPro" id="IPR016980">
    <property type="entry name" value="S-AdoMet-dep_MeTrfase_Alr7345"/>
</dbReference>
<dbReference type="GO" id="GO:0008168">
    <property type="term" value="F:methyltransferase activity"/>
    <property type="evidence" value="ECO:0007669"/>
    <property type="project" value="UniProtKB-KW"/>
</dbReference>
<dbReference type="EMBL" id="FOSR01000001">
    <property type="protein sequence ID" value="SFK19682.1"/>
    <property type="molecule type" value="Genomic_DNA"/>
</dbReference>
<feature type="chain" id="PRO_5011595375" evidence="1">
    <location>
        <begin position="21"/>
        <end position="263"/>
    </location>
</feature>
<sequence>MRPTVLAVLVALTLPAAAMAAAPVHTHAHHHASGAVPAYVTAAMHDPARQADASNDARRKMAAVMTFAEVKPGEKVLELVPGSGYWTRVFSAIVGPTGHVYTVWPSEMAKFSTKSLDNWRKLSATPHYANVSVLEQPAAMLSVPAKVDLVFTSQNYHDYHDPFMGPVDMMKFDKEVFDALKPGGLFVVIDHVAPAGSGISDTNTLHRIDPAVVKQEAESAGFVFDGSSKALHNPADPLTVKVFDKSIRGHTDQFIYRFRKPAQ</sequence>
<keyword evidence="3" id="KW-1185">Reference proteome</keyword>
<proteinExistence type="predicted"/>
<feature type="signal peptide" evidence="1">
    <location>
        <begin position="1"/>
        <end position="20"/>
    </location>
</feature>
<accession>A0A1I3XJI4</accession>
<dbReference type="Gene3D" id="3.40.50.150">
    <property type="entry name" value="Vaccinia Virus protein VP39"/>
    <property type="match status" value="1"/>
</dbReference>
<keyword evidence="2" id="KW-0489">Methyltransferase</keyword>
<dbReference type="RefSeq" id="WP_092700235.1">
    <property type="nucleotide sequence ID" value="NZ_FOSR01000001.1"/>
</dbReference>
<gene>
    <name evidence="2" type="ORF">SAMN05192579_10117</name>
</gene>
<dbReference type="PIRSF" id="PIRSF031679">
    <property type="entry name" value="Mtase_Alr7345_prd"/>
    <property type="match status" value="1"/>
</dbReference>
<evidence type="ECO:0000313" key="2">
    <source>
        <dbReference type="EMBL" id="SFK19682.1"/>
    </source>
</evidence>
<organism evidence="2 3">
    <name type="scientific">Rhodanobacter glycinis</name>
    <dbReference type="NCBI Taxonomy" id="582702"/>
    <lineage>
        <taxon>Bacteria</taxon>
        <taxon>Pseudomonadati</taxon>
        <taxon>Pseudomonadota</taxon>
        <taxon>Gammaproteobacteria</taxon>
        <taxon>Lysobacterales</taxon>
        <taxon>Rhodanobacteraceae</taxon>
        <taxon>Rhodanobacter</taxon>
    </lineage>
</organism>
<protein>
    <submittedName>
        <fullName evidence="2">Predicted methyltransferase</fullName>
    </submittedName>
</protein>
<evidence type="ECO:0000256" key="1">
    <source>
        <dbReference type="SAM" id="SignalP"/>
    </source>
</evidence>
<name>A0A1I3XJI4_9GAMM</name>
<dbReference type="GO" id="GO:0032259">
    <property type="term" value="P:methylation"/>
    <property type="evidence" value="ECO:0007669"/>
    <property type="project" value="UniProtKB-KW"/>
</dbReference>
<dbReference type="AlphaFoldDB" id="A0A1I3XJI4"/>
<dbReference type="Proteomes" id="UP000198725">
    <property type="component" value="Unassembled WGS sequence"/>
</dbReference>
<dbReference type="Pfam" id="PF01135">
    <property type="entry name" value="PCMT"/>
    <property type="match status" value="1"/>
</dbReference>
<keyword evidence="1" id="KW-0732">Signal</keyword>
<dbReference type="SUPFAM" id="SSF53335">
    <property type="entry name" value="S-adenosyl-L-methionine-dependent methyltransferases"/>
    <property type="match status" value="1"/>
</dbReference>
<dbReference type="CDD" id="cd02440">
    <property type="entry name" value="AdoMet_MTases"/>
    <property type="match status" value="1"/>
</dbReference>
<keyword evidence="2" id="KW-0808">Transferase</keyword>
<evidence type="ECO:0000313" key="3">
    <source>
        <dbReference type="Proteomes" id="UP000198725"/>
    </source>
</evidence>
<reference evidence="3" key="1">
    <citation type="submission" date="2016-10" db="EMBL/GenBank/DDBJ databases">
        <authorList>
            <person name="Varghese N."/>
            <person name="Submissions S."/>
        </authorList>
    </citation>
    <scope>NUCLEOTIDE SEQUENCE [LARGE SCALE GENOMIC DNA]</scope>
    <source>
        <strain evidence="3">MO64</strain>
    </source>
</reference>